<protein>
    <submittedName>
        <fullName evidence="1">Uncharacterized protein</fullName>
    </submittedName>
</protein>
<evidence type="ECO:0000313" key="1">
    <source>
        <dbReference type="EMBL" id="KMT53593.1"/>
    </source>
</evidence>
<reference evidence="1 2" key="1">
    <citation type="submission" date="2015-06" db="EMBL/GenBank/DDBJ databases">
        <title>Draft genome sequence of an Antarctic Pseudomonas sp. strain KG01 with full potential for biotechnological applications.</title>
        <authorList>
            <person name="Pavlov M.S."/>
            <person name="Lira F."/>
            <person name="Martinez J.L."/>
            <person name="Marshall S.H."/>
        </authorList>
    </citation>
    <scope>NUCLEOTIDE SEQUENCE [LARGE SCALE GENOMIC DNA]</scope>
    <source>
        <strain evidence="1 2">KG01</strain>
    </source>
</reference>
<keyword evidence="2" id="KW-1185">Reference proteome</keyword>
<evidence type="ECO:0000313" key="2">
    <source>
        <dbReference type="Proteomes" id="UP000037551"/>
    </source>
</evidence>
<dbReference type="PATRIC" id="fig|1674920.3.peg.2681"/>
<dbReference type="EMBL" id="LFMW01000014">
    <property type="protein sequence ID" value="KMT53593.1"/>
    <property type="molecule type" value="Genomic_DNA"/>
</dbReference>
<gene>
    <name evidence="1" type="ORF">ACR52_21360</name>
</gene>
<organism evidence="1 2">
    <name type="scientific">Pseudomonas fildesensis</name>
    <dbReference type="NCBI Taxonomy" id="1674920"/>
    <lineage>
        <taxon>Bacteria</taxon>
        <taxon>Pseudomonadati</taxon>
        <taxon>Pseudomonadota</taxon>
        <taxon>Gammaproteobacteria</taxon>
        <taxon>Pseudomonadales</taxon>
        <taxon>Pseudomonadaceae</taxon>
        <taxon>Pseudomonas</taxon>
    </lineage>
</organism>
<proteinExistence type="predicted"/>
<accession>A0A0J8FYY6</accession>
<dbReference type="Proteomes" id="UP000037551">
    <property type="component" value="Unassembled WGS sequence"/>
</dbReference>
<name>A0A0J8FYY6_9PSED</name>
<dbReference type="AlphaFoldDB" id="A0A0J8FYY6"/>
<sequence>MGQSNTIKEQQEKNAEFQKYVDGMRADLNKIQAEQTQILDKHVKEHYSKYKDDASMISSSYQHLTTVSEWSLASVNVMIDSCRDTIFGKKLPVDPKKDKPPAEVNIAIKAMTNLELLIANAAFDVIQGLLTSAGSKTETGISIKYDKKMLVPGMTLFIIVMENSYQSKDFFSNESIIQTLFLFDVRFSIKEGKGMSELNDLQAYEEQKQVFRNQLRKLGNDFNDLDTKASDYLTSLAKFTEISDVLNKRLGSINKLLQELNPLAGPALNGVGSELGGLPDTEKQEGDAIVSRIKRQFHTALAARP</sequence>
<dbReference type="STRING" id="1674920.ACR52_21360"/>
<comment type="caution">
    <text evidence="1">The sequence shown here is derived from an EMBL/GenBank/DDBJ whole genome shotgun (WGS) entry which is preliminary data.</text>
</comment>